<dbReference type="PANTHER" id="PTHR30081:SF8">
    <property type="entry name" value="PROTEIN TRANSLOCASE SUBUNIT SECF"/>
    <property type="match status" value="1"/>
</dbReference>
<evidence type="ECO:0000256" key="8">
    <source>
        <dbReference type="ARBA" id="ARBA00023136"/>
    </source>
</evidence>
<organism evidence="12 13">
    <name type="scientific">Leptospira borgpetersenii str. Brem 328</name>
    <dbReference type="NCBI Taxonomy" id="1049780"/>
    <lineage>
        <taxon>Bacteria</taxon>
        <taxon>Pseudomonadati</taxon>
        <taxon>Spirochaetota</taxon>
        <taxon>Spirochaetia</taxon>
        <taxon>Leptospirales</taxon>
        <taxon>Leptospiraceae</taxon>
        <taxon>Leptospira</taxon>
    </lineage>
</organism>
<sequence>MRQLLSKLTDSILLNPIHSCSVLIVFLFLSFWQASKLTVNSNNLDLLPKNSPSVVKTQKVIEMIGGNGFYILSIKFKDEKGMTDHLVKASAARKKGQSEIVEKELKEAEKIKQQNVAYYKERENAIKKASDVLNERLLKEKKFVQYISYRYNVAFLQDRLPLFLKTEDLLEVRKRVKRKIDEEVERANPFFIKLSDEEYNPDFNDILSKYQKLAKRDIFDEYNISPDKGMLIFLIKPSGSFTDIEFNITLDKKIKEIVAELALDKKGIQIGYTGTYRLHLDDYETLMAALKPIAITSFIGIAVLLLFFFRNPLFILILLVSLLSGILFSFGLTTIVIGQLNSVTSIIASILMGLGIDYGIQFLYRFREEFTRDQDTLRSIKDTIYHTGIASFISALTTTSAFVVLAFSEFRGFSEFGITATYGILIIAVSMYGVTALQITLLFRLFPSLKNKFLLSAKEQTTSPLLYRFYKKPGLLTLVVLVIVLAISFFNFNPGIRFNYNGRDLMVDNLDSVNLYDEIGDRFDISSDPQVIVVDTLEESEAVFDYMTPVPEEIAGSVDQVVSLWNFVPPKGQQRANLKILKQLRSDMKPVKAGFLKPEQRKYLPVVKKYLNVKEYSLSEVPIYFSSQFTEVKGSKEKGHLVFIYPKVALWHGQKLLKFFDAVGELHYPKLSRRVLNTLLYDSNGHIAVDPIRDRWTQAEERLIVKTLNTYSALQFKNLGLLDGTISFILKTRPFSNLEQARSHKYVSNTAGSLILFANLIKIVQKEGVTAFLVTLILVVIVLILFFRGIVPALISLIPLVLGIFVTLGIMAVFRVQLNFMNVLVFPVIIGYGIQNGIYIYYRFREDHDVIRAMSMVGPAIIASTLTTLVGWSSLLIADQKGLKSIGIVASIGISSSLIIALALVPAIIEIVYRSRKEEEQESKPVGFGEEEPNSSDTVEPPPSRFKTAEVFRTTSPKKKSAKKRRPLPIKQPPKRNKEYFRMLRYSLLFFCLIVATTNCTVRYVKTGPIWEKELATFKRLAVHVSAESEAGNSEKQLAAKIAENYLSHHKEFIIYPFRSGSGTCGGSGKKVQGIFQLKIREKETSDKVELSALGKMIHCTKGEILWEGLAENSYFKNTEENQSLINTYTQLYGKEIAGKVNPYFFLLQSLLDKLDSPILTEEEKDEKIEVEAR</sequence>
<dbReference type="InterPro" id="IPR022813">
    <property type="entry name" value="SecD/SecF_arch_bac"/>
</dbReference>
<name>A0ABC9SD74_LEPBO</name>
<evidence type="ECO:0000256" key="5">
    <source>
        <dbReference type="ARBA" id="ARBA00022927"/>
    </source>
</evidence>
<feature type="transmembrane region" description="Helical" evidence="10">
    <location>
        <begin position="286"/>
        <end position="309"/>
    </location>
</feature>
<keyword evidence="7" id="KW-0811">Translocation</keyword>
<dbReference type="SUPFAM" id="SSF82866">
    <property type="entry name" value="Multidrug efflux transporter AcrB transmembrane domain"/>
    <property type="match status" value="2"/>
</dbReference>
<dbReference type="InterPro" id="IPR004869">
    <property type="entry name" value="MMPL_dom"/>
</dbReference>
<evidence type="ECO:0000256" key="10">
    <source>
        <dbReference type="SAM" id="Phobius"/>
    </source>
</evidence>
<comment type="caution">
    <text evidence="12">The sequence shown here is derived from an EMBL/GenBank/DDBJ whole genome shotgun (WGS) entry which is preliminary data.</text>
</comment>
<dbReference type="FunFam" id="1.20.1640.10:FF:000042">
    <property type="entry name" value="Export membrane protein"/>
    <property type="match status" value="1"/>
</dbReference>
<feature type="domain" description="SSD" evidence="11">
    <location>
        <begin position="319"/>
        <end position="441"/>
    </location>
</feature>
<feature type="transmembrane region" description="Helical" evidence="10">
    <location>
        <begin position="420"/>
        <end position="443"/>
    </location>
</feature>
<keyword evidence="6 10" id="KW-1133">Transmembrane helix</keyword>
<gene>
    <name evidence="12" type="ORF">LEP1GSC056_4115</name>
</gene>
<feature type="transmembrane region" description="Helical" evidence="10">
    <location>
        <begin position="794"/>
        <end position="814"/>
    </location>
</feature>
<dbReference type="Proteomes" id="UP000012166">
    <property type="component" value="Unassembled WGS sequence"/>
</dbReference>
<feature type="transmembrane region" description="Helical" evidence="10">
    <location>
        <begin position="384"/>
        <end position="408"/>
    </location>
</feature>
<feature type="transmembrane region" description="Helical" evidence="10">
    <location>
        <begin position="886"/>
        <end position="909"/>
    </location>
</feature>
<evidence type="ECO:0000256" key="2">
    <source>
        <dbReference type="ARBA" id="ARBA00022448"/>
    </source>
</evidence>
<dbReference type="GO" id="GO:0016020">
    <property type="term" value="C:membrane"/>
    <property type="evidence" value="ECO:0007669"/>
    <property type="project" value="UniProtKB-SubCell"/>
</dbReference>
<dbReference type="EMBL" id="AHMS02000045">
    <property type="protein sequence ID" value="EMN15666.1"/>
    <property type="molecule type" value="Genomic_DNA"/>
</dbReference>
<dbReference type="NCBIfam" id="TIGR04455">
    <property type="entry name" value="lipo_MXAN_6521"/>
    <property type="match status" value="1"/>
</dbReference>
<dbReference type="PANTHER" id="PTHR30081">
    <property type="entry name" value="PROTEIN-EXPORT MEMBRANE PROTEIN SEC"/>
    <property type="match status" value="1"/>
</dbReference>
<feature type="transmembrane region" description="Helical" evidence="10">
    <location>
        <begin position="474"/>
        <end position="492"/>
    </location>
</feature>
<evidence type="ECO:0000313" key="12">
    <source>
        <dbReference type="EMBL" id="EMN15666.1"/>
    </source>
</evidence>
<proteinExistence type="predicted"/>
<evidence type="ECO:0000256" key="1">
    <source>
        <dbReference type="ARBA" id="ARBA00004141"/>
    </source>
</evidence>
<dbReference type="InterPro" id="IPR000731">
    <property type="entry name" value="SSD"/>
</dbReference>
<feature type="transmembrane region" description="Helical" evidence="10">
    <location>
        <begin position="343"/>
        <end position="364"/>
    </location>
</feature>
<dbReference type="FunFam" id="1.20.1640.10:FF:000040">
    <property type="entry name" value="Export membrane protein"/>
    <property type="match status" value="1"/>
</dbReference>
<feature type="transmembrane region" description="Helical" evidence="10">
    <location>
        <begin position="854"/>
        <end position="874"/>
    </location>
</feature>
<feature type="transmembrane region" description="Helical" evidence="10">
    <location>
        <begin position="316"/>
        <end position="337"/>
    </location>
</feature>
<evidence type="ECO:0000259" key="11">
    <source>
        <dbReference type="PROSITE" id="PS50156"/>
    </source>
</evidence>
<feature type="transmembrane region" description="Helical" evidence="10">
    <location>
        <begin position="12"/>
        <end position="32"/>
    </location>
</feature>
<evidence type="ECO:0000313" key="13">
    <source>
        <dbReference type="Proteomes" id="UP000012166"/>
    </source>
</evidence>
<comment type="subcellular location">
    <subcellularLocation>
        <location evidence="1">Membrane</location>
        <topology evidence="1">Multi-pass membrane protein</topology>
    </subcellularLocation>
</comment>
<feature type="transmembrane region" description="Helical" evidence="10">
    <location>
        <begin position="986"/>
        <end position="1005"/>
    </location>
</feature>
<accession>A0ABC9SD74</accession>
<feature type="region of interest" description="Disordered" evidence="9">
    <location>
        <begin position="922"/>
        <end position="974"/>
    </location>
</feature>
<feature type="domain" description="SSD" evidence="11">
    <location>
        <begin position="768"/>
        <end position="911"/>
    </location>
</feature>
<evidence type="ECO:0000256" key="7">
    <source>
        <dbReference type="ARBA" id="ARBA00023010"/>
    </source>
</evidence>
<keyword evidence="5" id="KW-0653">Protein transport</keyword>
<evidence type="ECO:0000256" key="6">
    <source>
        <dbReference type="ARBA" id="ARBA00022989"/>
    </source>
</evidence>
<dbReference type="PROSITE" id="PS50156">
    <property type="entry name" value="SSD"/>
    <property type="match status" value="2"/>
</dbReference>
<feature type="transmembrane region" description="Helical" evidence="10">
    <location>
        <begin position="769"/>
        <end position="787"/>
    </location>
</feature>
<protein>
    <submittedName>
        <fullName evidence="12">Export membrane protein</fullName>
    </submittedName>
</protein>
<dbReference type="Pfam" id="PF03176">
    <property type="entry name" value="MMPL"/>
    <property type="match status" value="2"/>
</dbReference>
<dbReference type="GO" id="GO:0015031">
    <property type="term" value="P:protein transport"/>
    <property type="evidence" value="ECO:0007669"/>
    <property type="project" value="UniProtKB-KW"/>
</dbReference>
<feature type="transmembrane region" description="Helical" evidence="10">
    <location>
        <begin position="820"/>
        <end position="842"/>
    </location>
</feature>
<evidence type="ECO:0000256" key="3">
    <source>
        <dbReference type="ARBA" id="ARBA00022475"/>
    </source>
</evidence>
<keyword evidence="3" id="KW-1003">Cell membrane</keyword>
<dbReference type="Gene3D" id="1.20.1640.10">
    <property type="entry name" value="Multidrug efflux transporter AcrB transmembrane domain"/>
    <property type="match status" value="2"/>
</dbReference>
<reference evidence="12 13" key="1">
    <citation type="submission" date="2013-01" db="EMBL/GenBank/DDBJ databases">
        <authorList>
            <person name="Harkins D.M."/>
            <person name="Durkin A.S."/>
            <person name="Brinkac L.M."/>
            <person name="Haft D.H."/>
            <person name="Selengut J.D."/>
            <person name="Sanka R."/>
            <person name="DePew J."/>
            <person name="Purushe J."/>
            <person name="Hartskeerl R.A."/>
            <person name="Ahmed A."/>
            <person name="van der Linden H."/>
            <person name="Goris M.G.A."/>
            <person name="Vinetz J.M."/>
            <person name="Sutton G.G."/>
            <person name="Nierman W.C."/>
            <person name="Fouts D.E."/>
        </authorList>
    </citation>
    <scope>NUCLEOTIDE SEQUENCE [LARGE SCALE GENOMIC DNA]</scope>
    <source>
        <strain evidence="12 13">Brem 328</strain>
    </source>
</reference>
<keyword evidence="2" id="KW-0813">Transport</keyword>
<dbReference type="InterPro" id="IPR031027">
    <property type="entry name" value="Lipo_MXAN_6521"/>
</dbReference>
<evidence type="ECO:0000256" key="4">
    <source>
        <dbReference type="ARBA" id="ARBA00022692"/>
    </source>
</evidence>
<feature type="compositionally biased region" description="Basic residues" evidence="9">
    <location>
        <begin position="956"/>
        <end position="968"/>
    </location>
</feature>
<keyword evidence="4 10" id="KW-0812">Transmembrane</keyword>
<dbReference type="AlphaFoldDB" id="A0ABC9SD74"/>
<evidence type="ECO:0000256" key="9">
    <source>
        <dbReference type="SAM" id="MobiDB-lite"/>
    </source>
</evidence>
<keyword evidence="8 10" id="KW-0472">Membrane</keyword>